<evidence type="ECO:0000313" key="5">
    <source>
        <dbReference type="Proteomes" id="UP001589590"/>
    </source>
</evidence>
<feature type="domain" description="FecR protein" evidence="2">
    <location>
        <begin position="161"/>
        <end position="254"/>
    </location>
</feature>
<feature type="domain" description="Protein FecR C-terminal" evidence="3">
    <location>
        <begin position="302"/>
        <end position="371"/>
    </location>
</feature>
<dbReference type="Gene3D" id="2.60.120.1440">
    <property type="match status" value="1"/>
</dbReference>
<dbReference type="Pfam" id="PF04773">
    <property type="entry name" value="FecR"/>
    <property type="match status" value="1"/>
</dbReference>
<gene>
    <name evidence="4" type="ORF">ACFFU1_09650</name>
</gene>
<keyword evidence="5" id="KW-1185">Reference proteome</keyword>
<evidence type="ECO:0000259" key="2">
    <source>
        <dbReference type="Pfam" id="PF04773"/>
    </source>
</evidence>
<keyword evidence="1" id="KW-0812">Transmembrane</keyword>
<protein>
    <submittedName>
        <fullName evidence="4">FecR family protein</fullName>
    </submittedName>
</protein>
<dbReference type="Proteomes" id="UP001589590">
    <property type="component" value="Unassembled WGS sequence"/>
</dbReference>
<dbReference type="InterPro" id="IPR006860">
    <property type="entry name" value="FecR"/>
</dbReference>
<evidence type="ECO:0000256" key="1">
    <source>
        <dbReference type="SAM" id="Phobius"/>
    </source>
</evidence>
<evidence type="ECO:0000313" key="4">
    <source>
        <dbReference type="EMBL" id="MFB9105164.1"/>
    </source>
</evidence>
<accession>A0ABV5GZT9</accession>
<dbReference type="RefSeq" id="WP_290272579.1">
    <property type="nucleotide sequence ID" value="NZ_JAUFQP010000013.1"/>
</dbReference>
<evidence type="ECO:0000259" key="3">
    <source>
        <dbReference type="Pfam" id="PF16344"/>
    </source>
</evidence>
<reference evidence="4 5" key="1">
    <citation type="submission" date="2024-09" db="EMBL/GenBank/DDBJ databases">
        <authorList>
            <person name="Sun Q."/>
            <person name="Mori K."/>
        </authorList>
    </citation>
    <scope>NUCLEOTIDE SEQUENCE [LARGE SCALE GENOMIC DNA]</scope>
    <source>
        <strain evidence="4 5">CECT 8300</strain>
    </source>
</reference>
<dbReference type="PANTHER" id="PTHR30273">
    <property type="entry name" value="PERIPLASMIC SIGNAL SENSOR AND SIGMA FACTOR ACTIVATOR FECR-RELATED"/>
    <property type="match status" value="1"/>
</dbReference>
<name>A0ABV5GZT9_9FLAO</name>
<sequence>MTKKEFFSLLDKHEKGICSEKENELLLYFCNKAQGKNKMNLWNLLEKEQTRIRLLKNITNSLKISETKTVNAEKISWRYLGAIAATFIGLITLVYLFQKNDKIPGNTITLELQDGTLKVLDESATTKLFDKHGNFLGNQKKKELAYYSRYSTTKLTYNTLTVPYGKTFNLLLSDSTGVHLNAGSSLTYPVKFLKGQERKIFLSGEAYLNVKKDSQRPFIVNADELNIRVLGTQFNINAYPEDDVAEVVLVEGSVSLYHDEENFIKQGTLLSPGHKASFNKKHKTVSKEKVLTDQYISWIRNELIFRKMTFENILKKLERHYNVKISNNNLKLSKEKFNANLGTQPAIEAVLKDLKTTYNINYTINGDQITITE</sequence>
<proteinExistence type="predicted"/>
<dbReference type="InterPro" id="IPR012373">
    <property type="entry name" value="Ferrdict_sens_TM"/>
</dbReference>
<comment type="caution">
    <text evidence="4">The sequence shown here is derived from an EMBL/GenBank/DDBJ whole genome shotgun (WGS) entry which is preliminary data.</text>
</comment>
<dbReference type="Pfam" id="PF16344">
    <property type="entry name" value="FecR_C"/>
    <property type="match status" value="1"/>
</dbReference>
<feature type="transmembrane region" description="Helical" evidence="1">
    <location>
        <begin position="77"/>
        <end position="97"/>
    </location>
</feature>
<dbReference type="Gene3D" id="3.55.50.30">
    <property type="match status" value="1"/>
</dbReference>
<keyword evidence="1" id="KW-0472">Membrane</keyword>
<dbReference type="EMBL" id="JBHMFA010000005">
    <property type="protein sequence ID" value="MFB9105164.1"/>
    <property type="molecule type" value="Genomic_DNA"/>
</dbReference>
<dbReference type="InterPro" id="IPR032508">
    <property type="entry name" value="FecR_C"/>
</dbReference>
<organism evidence="4 5">
    <name type="scientific">Algibacter miyuki</name>
    <dbReference type="NCBI Taxonomy" id="1306933"/>
    <lineage>
        <taxon>Bacteria</taxon>
        <taxon>Pseudomonadati</taxon>
        <taxon>Bacteroidota</taxon>
        <taxon>Flavobacteriia</taxon>
        <taxon>Flavobacteriales</taxon>
        <taxon>Flavobacteriaceae</taxon>
        <taxon>Algibacter</taxon>
    </lineage>
</organism>
<dbReference type="PANTHER" id="PTHR30273:SF2">
    <property type="entry name" value="PROTEIN FECR"/>
    <property type="match status" value="1"/>
</dbReference>
<keyword evidence="1" id="KW-1133">Transmembrane helix</keyword>